<dbReference type="InterPro" id="IPR051304">
    <property type="entry name" value="SCF_F-box_domain"/>
</dbReference>
<evidence type="ECO:0000313" key="4">
    <source>
        <dbReference type="Proteomes" id="UP001454036"/>
    </source>
</evidence>
<keyword evidence="4" id="KW-1185">Reference proteome</keyword>
<reference evidence="3 4" key="1">
    <citation type="submission" date="2024-01" db="EMBL/GenBank/DDBJ databases">
        <title>The complete chloroplast genome sequence of Lithospermum erythrorhizon: insights into the phylogenetic relationship among Boraginaceae species and the maternal lineages of purple gromwells.</title>
        <authorList>
            <person name="Okada T."/>
            <person name="Watanabe K."/>
        </authorList>
    </citation>
    <scope>NUCLEOTIDE SEQUENCE [LARGE SCALE GENOMIC DNA]</scope>
</reference>
<dbReference type="PANTHER" id="PTHR47123">
    <property type="entry name" value="F-BOX PROTEIN SKIP23"/>
    <property type="match status" value="1"/>
</dbReference>
<dbReference type="Proteomes" id="UP001454036">
    <property type="component" value="Unassembled WGS sequence"/>
</dbReference>
<dbReference type="SUPFAM" id="SSF81383">
    <property type="entry name" value="F-box domain"/>
    <property type="match status" value="1"/>
</dbReference>
<evidence type="ECO:0000259" key="1">
    <source>
        <dbReference type="Pfam" id="PF03478"/>
    </source>
</evidence>
<gene>
    <name evidence="3" type="ORF">LIER_17962</name>
</gene>
<dbReference type="Gene3D" id="1.20.1280.50">
    <property type="match status" value="1"/>
</dbReference>
<dbReference type="InterPro" id="IPR005174">
    <property type="entry name" value="KIB1-4_b-propeller"/>
</dbReference>
<dbReference type="InterPro" id="IPR001810">
    <property type="entry name" value="F-box_dom"/>
</dbReference>
<proteinExistence type="predicted"/>
<evidence type="ECO:0000259" key="2">
    <source>
        <dbReference type="Pfam" id="PF12937"/>
    </source>
</evidence>
<dbReference type="InterPro" id="IPR036047">
    <property type="entry name" value="F-box-like_dom_sf"/>
</dbReference>
<dbReference type="AlphaFoldDB" id="A0AAV3QDB5"/>
<dbReference type="Pfam" id="PF12937">
    <property type="entry name" value="F-box-like"/>
    <property type="match status" value="1"/>
</dbReference>
<sequence length="409" mass="46582">MSSSQKMIVELENNSSISPWPDLPKELLSMIKNFLNSPTDVARFRSVCASWRSSTAPFKTSFPVSAVPFKDAMFPMDSEVHHLTEKVIFCIEPLRQSSSSSSSWLISVEFDGCKIYLVNPFTGLRIESLHSQMPKQLNMCDYRFTELKKVYSVQDFRLFSDGAKQCIIKKALFVSPPNYDHEMLVVLVPPGNLVFYKLGTDQWITLREIVGMGFDDIILHHGRVYGITSLGITVVVYSDLSPKEIANRVLPEGMCCMAYLIESCGHIYLIERYEDTRKFDPILSGFNHVISRWTRLLDDGVFQVKVYRLLEDEEMWKEVSHLDNRVFFLSCFSNWSFSASSEDFLGCKGNCIIFEIGSGMIDENSYELPSNAGVFDVETGNLQVLDQCPGYAEMYWPPPNWLNPQNLSG</sequence>
<organism evidence="3 4">
    <name type="scientific">Lithospermum erythrorhizon</name>
    <name type="common">Purple gromwell</name>
    <name type="synonym">Lithospermum officinale var. erythrorhizon</name>
    <dbReference type="NCBI Taxonomy" id="34254"/>
    <lineage>
        <taxon>Eukaryota</taxon>
        <taxon>Viridiplantae</taxon>
        <taxon>Streptophyta</taxon>
        <taxon>Embryophyta</taxon>
        <taxon>Tracheophyta</taxon>
        <taxon>Spermatophyta</taxon>
        <taxon>Magnoliopsida</taxon>
        <taxon>eudicotyledons</taxon>
        <taxon>Gunneridae</taxon>
        <taxon>Pentapetalae</taxon>
        <taxon>asterids</taxon>
        <taxon>lamiids</taxon>
        <taxon>Boraginales</taxon>
        <taxon>Boraginaceae</taxon>
        <taxon>Boraginoideae</taxon>
        <taxon>Lithospermeae</taxon>
        <taxon>Lithospermum</taxon>
    </lineage>
</organism>
<dbReference type="Pfam" id="PF03478">
    <property type="entry name" value="Beta-prop_KIB1-4"/>
    <property type="match status" value="1"/>
</dbReference>
<dbReference type="PANTHER" id="PTHR47123:SF15">
    <property type="entry name" value="F-BOX PROTEIN SKIP23"/>
    <property type="match status" value="1"/>
</dbReference>
<name>A0AAV3QDB5_LITER</name>
<feature type="domain" description="F-box" evidence="2">
    <location>
        <begin position="20"/>
        <end position="54"/>
    </location>
</feature>
<protein>
    <recommendedName>
        <fullName evidence="5">F-box domain-containing protein</fullName>
    </recommendedName>
</protein>
<dbReference type="EMBL" id="BAABME010004255">
    <property type="protein sequence ID" value="GAA0161709.1"/>
    <property type="molecule type" value="Genomic_DNA"/>
</dbReference>
<accession>A0AAV3QDB5</accession>
<feature type="domain" description="KIB1-4 beta-propeller" evidence="1">
    <location>
        <begin position="96"/>
        <end position="376"/>
    </location>
</feature>
<evidence type="ECO:0008006" key="5">
    <source>
        <dbReference type="Google" id="ProtNLM"/>
    </source>
</evidence>
<comment type="caution">
    <text evidence="3">The sequence shown here is derived from an EMBL/GenBank/DDBJ whole genome shotgun (WGS) entry which is preliminary data.</text>
</comment>
<evidence type="ECO:0000313" key="3">
    <source>
        <dbReference type="EMBL" id="GAA0161709.1"/>
    </source>
</evidence>